<protein>
    <recommendedName>
        <fullName evidence="9">peptidylprolyl isomerase</fullName>
        <ecNumber evidence="9">5.2.1.8</ecNumber>
    </recommendedName>
</protein>
<evidence type="ECO:0000256" key="8">
    <source>
        <dbReference type="ARBA" id="ARBA00037071"/>
    </source>
</evidence>
<evidence type="ECO:0000256" key="3">
    <source>
        <dbReference type="ARBA" id="ARBA00006577"/>
    </source>
</evidence>
<evidence type="ECO:0000256" key="5">
    <source>
        <dbReference type="ARBA" id="ARBA00023110"/>
    </source>
</evidence>
<organism evidence="11 12">
    <name type="scientific">Paramagnetospirillum kuznetsovii</name>
    <dbReference type="NCBI Taxonomy" id="2053833"/>
    <lineage>
        <taxon>Bacteria</taxon>
        <taxon>Pseudomonadati</taxon>
        <taxon>Pseudomonadota</taxon>
        <taxon>Alphaproteobacteria</taxon>
        <taxon>Rhodospirillales</taxon>
        <taxon>Magnetospirillaceae</taxon>
        <taxon>Paramagnetospirillum</taxon>
    </lineage>
</organism>
<evidence type="ECO:0000313" key="12">
    <source>
        <dbReference type="Proteomes" id="UP000251075"/>
    </source>
</evidence>
<dbReference type="GO" id="GO:0005737">
    <property type="term" value="C:cytoplasm"/>
    <property type="evidence" value="ECO:0007669"/>
    <property type="project" value="UniProtKB-SubCell"/>
</dbReference>
<evidence type="ECO:0000256" key="1">
    <source>
        <dbReference type="ARBA" id="ARBA00000971"/>
    </source>
</evidence>
<dbReference type="PANTHER" id="PTHR47861:SF3">
    <property type="entry name" value="FKBP-TYPE PEPTIDYL-PROLYL CIS-TRANS ISOMERASE SLYD"/>
    <property type="match status" value="1"/>
</dbReference>
<dbReference type="GO" id="GO:0003755">
    <property type="term" value="F:peptidyl-prolyl cis-trans isomerase activity"/>
    <property type="evidence" value="ECO:0007669"/>
    <property type="project" value="UniProtKB-KW"/>
</dbReference>
<dbReference type="OrthoDB" id="9808891at2"/>
<dbReference type="Proteomes" id="UP000251075">
    <property type="component" value="Unassembled WGS sequence"/>
</dbReference>
<dbReference type="EC" id="5.2.1.8" evidence="9"/>
<dbReference type="PROSITE" id="PS50059">
    <property type="entry name" value="FKBP_PPIASE"/>
    <property type="match status" value="1"/>
</dbReference>
<evidence type="ECO:0000256" key="4">
    <source>
        <dbReference type="ARBA" id="ARBA00022490"/>
    </source>
</evidence>
<name>A0A364P2F3_9PROT</name>
<evidence type="ECO:0000313" key="11">
    <source>
        <dbReference type="EMBL" id="RAU23337.1"/>
    </source>
</evidence>
<dbReference type="EMBL" id="PGTO01000002">
    <property type="protein sequence ID" value="RAU23337.1"/>
    <property type="molecule type" value="Genomic_DNA"/>
</dbReference>
<gene>
    <name evidence="11" type="ORF">CU669_04180</name>
</gene>
<accession>A0A364P2F3</accession>
<keyword evidence="4" id="KW-0963">Cytoplasm</keyword>
<sequence length="161" mass="17132">MTDIVARDTVVALVYRVSDPDGNVLDDGKEPMVYLHGASNSLFPKIQAALDGKAVGESVQVRLQPAEAFGEYDADLVEMEDADKFPPNLQIGMQFEGAAADGKGEPQIYAITDIADGKVVLDANHPLAGMVIDFACTVAAVRPATIAELSHGHAHDEDHPH</sequence>
<dbReference type="SUPFAM" id="SSF54534">
    <property type="entry name" value="FKBP-like"/>
    <property type="match status" value="1"/>
</dbReference>
<keyword evidence="12" id="KW-1185">Reference proteome</keyword>
<proteinExistence type="inferred from homology"/>
<evidence type="ECO:0000256" key="2">
    <source>
        <dbReference type="ARBA" id="ARBA00004496"/>
    </source>
</evidence>
<dbReference type="InterPro" id="IPR046357">
    <property type="entry name" value="PPIase_dom_sf"/>
</dbReference>
<dbReference type="AlphaFoldDB" id="A0A364P2F3"/>
<comment type="catalytic activity">
    <reaction evidence="1 9">
        <text>[protein]-peptidylproline (omega=180) = [protein]-peptidylproline (omega=0)</text>
        <dbReference type="Rhea" id="RHEA:16237"/>
        <dbReference type="Rhea" id="RHEA-COMP:10747"/>
        <dbReference type="Rhea" id="RHEA-COMP:10748"/>
        <dbReference type="ChEBI" id="CHEBI:83833"/>
        <dbReference type="ChEBI" id="CHEBI:83834"/>
        <dbReference type="EC" id="5.2.1.8"/>
    </reaction>
</comment>
<evidence type="ECO:0000259" key="10">
    <source>
        <dbReference type="PROSITE" id="PS50059"/>
    </source>
</evidence>
<evidence type="ECO:0000256" key="9">
    <source>
        <dbReference type="PROSITE-ProRule" id="PRU00277"/>
    </source>
</evidence>
<comment type="caution">
    <text evidence="11">The sequence shown here is derived from an EMBL/GenBank/DDBJ whole genome shotgun (WGS) entry which is preliminary data.</text>
</comment>
<evidence type="ECO:0000256" key="6">
    <source>
        <dbReference type="ARBA" id="ARBA00023186"/>
    </source>
</evidence>
<evidence type="ECO:0000256" key="7">
    <source>
        <dbReference type="ARBA" id="ARBA00023235"/>
    </source>
</evidence>
<comment type="function">
    <text evidence="8">Also involved in hydrogenase metallocenter assembly, probably by participating in the nickel insertion step. This function in hydrogenase biosynthesis requires chaperone activity and the presence of the metal-binding domain, but not PPIase activity.</text>
</comment>
<dbReference type="RefSeq" id="WP_112142535.1">
    <property type="nucleotide sequence ID" value="NZ_PGTO01000002.1"/>
</dbReference>
<dbReference type="PANTHER" id="PTHR47861">
    <property type="entry name" value="FKBP-TYPE PEPTIDYL-PROLYL CIS-TRANS ISOMERASE SLYD"/>
    <property type="match status" value="1"/>
</dbReference>
<feature type="domain" description="PPIase FKBP-type" evidence="10">
    <location>
        <begin position="8"/>
        <end position="101"/>
    </location>
</feature>
<comment type="similarity">
    <text evidence="3">Belongs to the FKBP-type PPIase family.</text>
</comment>
<dbReference type="GO" id="GO:0042026">
    <property type="term" value="P:protein refolding"/>
    <property type="evidence" value="ECO:0007669"/>
    <property type="project" value="UniProtKB-ARBA"/>
</dbReference>
<dbReference type="InterPro" id="IPR001179">
    <property type="entry name" value="PPIase_FKBP_dom"/>
</dbReference>
<keyword evidence="6" id="KW-0143">Chaperone</keyword>
<reference evidence="11 12" key="1">
    <citation type="submission" date="2017-11" db="EMBL/GenBank/DDBJ databases">
        <title>Draft genome sequence of magnetotactic bacterium Magnetospirillum kuznetsovii LBB-42.</title>
        <authorList>
            <person name="Grouzdev D.S."/>
            <person name="Rysina M.S."/>
            <person name="Baslerov R.V."/>
            <person name="Koziaeva V."/>
        </authorList>
    </citation>
    <scope>NUCLEOTIDE SEQUENCE [LARGE SCALE GENOMIC DNA]</scope>
    <source>
        <strain evidence="11 12">LBB-42</strain>
    </source>
</reference>
<dbReference type="Gene3D" id="3.10.50.40">
    <property type="match status" value="1"/>
</dbReference>
<comment type="subcellular location">
    <subcellularLocation>
        <location evidence="2">Cytoplasm</location>
    </subcellularLocation>
</comment>
<keyword evidence="7 9" id="KW-0413">Isomerase</keyword>
<keyword evidence="5 9" id="KW-0697">Rotamase</keyword>